<protein>
    <submittedName>
        <fullName evidence="1">Uncharacterized protein</fullName>
    </submittedName>
</protein>
<comment type="caution">
    <text evidence="1">The sequence shown here is derived from an EMBL/GenBank/DDBJ whole genome shotgun (WGS) entry which is preliminary data.</text>
</comment>
<evidence type="ECO:0000313" key="1">
    <source>
        <dbReference type="EMBL" id="ELU38271.1"/>
    </source>
</evidence>
<dbReference type="EMBL" id="AFRT01002223">
    <property type="protein sequence ID" value="ELU38271.1"/>
    <property type="molecule type" value="Genomic_DNA"/>
</dbReference>
<accession>L8WJB1</accession>
<keyword evidence="2" id="KW-1185">Reference proteome</keyword>
<sequence>MLPNMVARMSTVYAHGKRWTPRGPLGPTAVRLKLKKIGECHKVRQYLDLRRCSFEQHLYEIPRTVQILQMPDFLVISLVVFIKISIQSLQSNSNMGYLNRIQQPQPTMKREHNKAIWGRRSGAEISPYDLGGSGCRCVSTERSLVASVPSPTTTGVSCSLSPTWLVGNVGNARDTLSRLISIHGFQSLITAFGSTTGRSFVPGCESRIYTETGSTRVLPTSLLTTKLRVALMVSPGGSVHRNRSESPTRCINFTACTLVP</sequence>
<dbReference type="Proteomes" id="UP000011668">
    <property type="component" value="Unassembled WGS sequence"/>
</dbReference>
<gene>
    <name evidence="1" type="ORF">AG1IA_07697</name>
</gene>
<proteinExistence type="predicted"/>
<reference evidence="1 2" key="1">
    <citation type="journal article" date="2013" name="Nat. Commun.">
        <title>The evolution and pathogenic mechanisms of the rice sheath blight pathogen.</title>
        <authorList>
            <person name="Zheng A."/>
            <person name="Lin R."/>
            <person name="Xu L."/>
            <person name="Qin P."/>
            <person name="Tang C."/>
            <person name="Ai P."/>
            <person name="Zhang D."/>
            <person name="Liu Y."/>
            <person name="Sun Z."/>
            <person name="Feng H."/>
            <person name="Wang Y."/>
            <person name="Chen Y."/>
            <person name="Liang X."/>
            <person name="Fu R."/>
            <person name="Li Q."/>
            <person name="Zhang J."/>
            <person name="Yu X."/>
            <person name="Xie Z."/>
            <person name="Ding L."/>
            <person name="Guan P."/>
            <person name="Tang J."/>
            <person name="Liang Y."/>
            <person name="Wang S."/>
            <person name="Deng Q."/>
            <person name="Li S."/>
            <person name="Zhu J."/>
            <person name="Wang L."/>
            <person name="Liu H."/>
            <person name="Li P."/>
        </authorList>
    </citation>
    <scope>NUCLEOTIDE SEQUENCE [LARGE SCALE GENOMIC DNA]</scope>
    <source>
        <strain evidence="2">AG-1 IA</strain>
    </source>
</reference>
<evidence type="ECO:0000313" key="2">
    <source>
        <dbReference type="Proteomes" id="UP000011668"/>
    </source>
</evidence>
<dbReference type="AlphaFoldDB" id="L8WJB1"/>
<organism evidence="1 2">
    <name type="scientific">Thanatephorus cucumeris (strain AG1-IA)</name>
    <name type="common">Rice sheath blight fungus</name>
    <name type="synonym">Rhizoctonia solani</name>
    <dbReference type="NCBI Taxonomy" id="983506"/>
    <lineage>
        <taxon>Eukaryota</taxon>
        <taxon>Fungi</taxon>
        <taxon>Dikarya</taxon>
        <taxon>Basidiomycota</taxon>
        <taxon>Agaricomycotina</taxon>
        <taxon>Agaricomycetes</taxon>
        <taxon>Cantharellales</taxon>
        <taxon>Ceratobasidiaceae</taxon>
        <taxon>Rhizoctonia</taxon>
        <taxon>Rhizoctonia solani AG-1</taxon>
    </lineage>
</organism>
<dbReference type="HOGENOM" id="CLU_1070318_0_0_1"/>
<name>L8WJB1_THACA</name>